<reference evidence="2" key="2">
    <citation type="journal article" date="2021" name="PeerJ">
        <title>Extensive microbial diversity within the chicken gut microbiome revealed by metagenomics and culture.</title>
        <authorList>
            <person name="Gilroy R."/>
            <person name="Ravi A."/>
            <person name="Getino M."/>
            <person name="Pursley I."/>
            <person name="Horton D.L."/>
            <person name="Alikhan N.F."/>
            <person name="Baker D."/>
            <person name="Gharbi K."/>
            <person name="Hall N."/>
            <person name="Watson M."/>
            <person name="Adriaenssens E.M."/>
            <person name="Foster-Nyarko E."/>
            <person name="Jarju S."/>
            <person name="Secka A."/>
            <person name="Antonio M."/>
            <person name="Oren A."/>
            <person name="Chaudhuri R.R."/>
            <person name="La Ragione R."/>
            <person name="Hildebrand F."/>
            <person name="Pallen M.J."/>
        </authorList>
    </citation>
    <scope>NUCLEOTIDE SEQUENCE</scope>
    <source>
        <strain evidence="2">6276</strain>
    </source>
</reference>
<keyword evidence="1" id="KW-1133">Transmembrane helix</keyword>
<evidence type="ECO:0000313" key="2">
    <source>
        <dbReference type="EMBL" id="HIS37565.1"/>
    </source>
</evidence>
<sequence>MDKLQKKVKEQMDSDKQSFDEWFNANRGQLSRFDNEQTAEVNIGGDTLARSRKVWIALIAAILMLAICLSVILPLTLNDNFSDSGFGDDSVYQLEMTDEELSAVLGEYPFLSDMWITTSLTVKLHDDASDVMDIIGGEVETQSDYYLITALIEYNPNYHFGYRSVYESLENRVSVNDWDISYEQTSIDASGLYVYMLRMEDSGGQVVYMEVHCFENNIDYILYHFIS</sequence>
<name>A0A9D1JPS9_9BACT</name>
<evidence type="ECO:0000256" key="1">
    <source>
        <dbReference type="SAM" id="Phobius"/>
    </source>
</evidence>
<comment type="caution">
    <text evidence="2">The sequence shown here is derived from an EMBL/GenBank/DDBJ whole genome shotgun (WGS) entry which is preliminary data.</text>
</comment>
<feature type="transmembrane region" description="Helical" evidence="1">
    <location>
        <begin position="54"/>
        <end position="77"/>
    </location>
</feature>
<organism evidence="2 3">
    <name type="scientific">Candidatus Scatousia excrementigallinarum</name>
    <dbReference type="NCBI Taxonomy" id="2840935"/>
    <lineage>
        <taxon>Bacteria</taxon>
        <taxon>Candidatus Scatousia</taxon>
    </lineage>
</organism>
<keyword evidence="1" id="KW-0812">Transmembrane</keyword>
<gene>
    <name evidence="2" type="ORF">IAC10_13245</name>
</gene>
<accession>A0A9D1JPS9</accession>
<reference evidence="2" key="1">
    <citation type="submission" date="2020-10" db="EMBL/GenBank/DDBJ databases">
        <authorList>
            <person name="Gilroy R."/>
        </authorList>
    </citation>
    <scope>NUCLEOTIDE SEQUENCE</scope>
    <source>
        <strain evidence="2">6276</strain>
    </source>
</reference>
<evidence type="ECO:0000313" key="3">
    <source>
        <dbReference type="Proteomes" id="UP000823928"/>
    </source>
</evidence>
<keyword evidence="1" id="KW-0472">Membrane</keyword>
<protein>
    <submittedName>
        <fullName evidence="2">Uncharacterized protein</fullName>
    </submittedName>
</protein>
<dbReference type="EMBL" id="DVIU01000273">
    <property type="protein sequence ID" value="HIS37565.1"/>
    <property type="molecule type" value="Genomic_DNA"/>
</dbReference>
<dbReference type="Proteomes" id="UP000823928">
    <property type="component" value="Unassembled WGS sequence"/>
</dbReference>
<dbReference type="AlphaFoldDB" id="A0A9D1JPS9"/>
<proteinExistence type="predicted"/>